<evidence type="ECO:0000256" key="1">
    <source>
        <dbReference type="SAM" id="MobiDB-lite"/>
    </source>
</evidence>
<sequence>MSDLPHQITSYDVIARASHCNICRIPQTSTVTTKMLRIEEQNKKVRDIIAGDQDDATKIDAITKVRGWFGPHDNSSKYPIVQDCLDERIKLEEATMKLVTPIDESISAERLDDVDFMDLWYSIIHSARRIHYRDINAHKSLADIVLQFKEHSIPGNEKYNYLYSSLTDFLMASREAYNDPPTPGLSFDLEITAWANLNFFFALLTGKEIADNSLFAIWAMRQALEIPHEDDEQSTALQKYDTYVPAAATWAFGAQTVLFSKEEDLTPRDKKQGNPGRGGTLWTGKAEFSQSRWHFWSERFAEIGMSEKISETTKVVAKDAVEAMERAATFEKM</sequence>
<evidence type="ECO:0008006" key="4">
    <source>
        <dbReference type="Google" id="ProtNLM"/>
    </source>
</evidence>
<name>A0A6A5QSH6_AMPQU</name>
<organism evidence="2 3">
    <name type="scientific">Ampelomyces quisqualis</name>
    <name type="common">Powdery mildew agent</name>
    <dbReference type="NCBI Taxonomy" id="50730"/>
    <lineage>
        <taxon>Eukaryota</taxon>
        <taxon>Fungi</taxon>
        <taxon>Dikarya</taxon>
        <taxon>Ascomycota</taxon>
        <taxon>Pezizomycotina</taxon>
        <taxon>Dothideomycetes</taxon>
        <taxon>Pleosporomycetidae</taxon>
        <taxon>Pleosporales</taxon>
        <taxon>Pleosporineae</taxon>
        <taxon>Phaeosphaeriaceae</taxon>
        <taxon>Ampelomyces</taxon>
    </lineage>
</organism>
<gene>
    <name evidence="2" type="ORF">BDU57DRAFT_587776</name>
</gene>
<dbReference type="EMBL" id="ML979135">
    <property type="protein sequence ID" value="KAF1916907.1"/>
    <property type="molecule type" value="Genomic_DNA"/>
</dbReference>
<protein>
    <recommendedName>
        <fullName evidence="4">DUF3632 domain containing protein</fullName>
    </recommendedName>
</protein>
<dbReference type="Proteomes" id="UP000800096">
    <property type="component" value="Unassembled WGS sequence"/>
</dbReference>
<feature type="region of interest" description="Disordered" evidence="1">
    <location>
        <begin position="263"/>
        <end position="282"/>
    </location>
</feature>
<accession>A0A6A5QSH6</accession>
<evidence type="ECO:0000313" key="3">
    <source>
        <dbReference type="Proteomes" id="UP000800096"/>
    </source>
</evidence>
<dbReference type="Pfam" id="PF12311">
    <property type="entry name" value="DUF3632"/>
    <property type="match status" value="1"/>
</dbReference>
<proteinExistence type="predicted"/>
<dbReference type="OrthoDB" id="3350591at2759"/>
<dbReference type="InterPro" id="IPR022085">
    <property type="entry name" value="OpdG"/>
</dbReference>
<dbReference type="AlphaFoldDB" id="A0A6A5QSH6"/>
<evidence type="ECO:0000313" key="2">
    <source>
        <dbReference type="EMBL" id="KAF1916907.1"/>
    </source>
</evidence>
<reference evidence="2" key="1">
    <citation type="journal article" date="2020" name="Stud. Mycol.">
        <title>101 Dothideomycetes genomes: a test case for predicting lifestyles and emergence of pathogens.</title>
        <authorList>
            <person name="Haridas S."/>
            <person name="Albert R."/>
            <person name="Binder M."/>
            <person name="Bloem J."/>
            <person name="Labutti K."/>
            <person name="Salamov A."/>
            <person name="Andreopoulos B."/>
            <person name="Baker S."/>
            <person name="Barry K."/>
            <person name="Bills G."/>
            <person name="Bluhm B."/>
            <person name="Cannon C."/>
            <person name="Castanera R."/>
            <person name="Culley D."/>
            <person name="Daum C."/>
            <person name="Ezra D."/>
            <person name="Gonzalez J."/>
            <person name="Henrissat B."/>
            <person name="Kuo A."/>
            <person name="Liang C."/>
            <person name="Lipzen A."/>
            <person name="Lutzoni F."/>
            <person name="Magnuson J."/>
            <person name="Mondo S."/>
            <person name="Nolan M."/>
            <person name="Ohm R."/>
            <person name="Pangilinan J."/>
            <person name="Park H.-J."/>
            <person name="Ramirez L."/>
            <person name="Alfaro M."/>
            <person name="Sun H."/>
            <person name="Tritt A."/>
            <person name="Yoshinaga Y."/>
            <person name="Zwiers L.-H."/>
            <person name="Turgeon B."/>
            <person name="Goodwin S."/>
            <person name="Spatafora J."/>
            <person name="Crous P."/>
            <person name="Grigoriev I."/>
        </authorList>
    </citation>
    <scope>NUCLEOTIDE SEQUENCE</scope>
    <source>
        <strain evidence="2">HMLAC05119</strain>
    </source>
</reference>
<keyword evidence="3" id="KW-1185">Reference proteome</keyword>
<feature type="compositionally biased region" description="Basic and acidic residues" evidence="1">
    <location>
        <begin position="263"/>
        <end position="272"/>
    </location>
</feature>
<dbReference type="PANTHER" id="PTHR38797">
    <property type="entry name" value="NUCLEAR PORE COMPLEX PROTEIN NUP85-RELATED"/>
    <property type="match status" value="1"/>
</dbReference>
<dbReference type="PANTHER" id="PTHR38797:SF4">
    <property type="entry name" value="NUCLEAR PORE COMPLEX PROTEIN NUP85"/>
    <property type="match status" value="1"/>
</dbReference>
<dbReference type="InterPro" id="IPR053204">
    <property type="entry name" value="Oxopyrrolidines_Biosynth-assoc"/>
</dbReference>